<dbReference type="EMBL" id="LN890946">
    <property type="protein sequence ID" value="CUS15475.1"/>
    <property type="molecule type" value="Genomic_DNA"/>
</dbReference>
<gene>
    <name evidence="3" type="ORF">GSTUAT00000408001</name>
</gene>
<dbReference type="InterPro" id="IPR057023">
    <property type="entry name" value="PTP-SAK"/>
</dbReference>
<dbReference type="Pfam" id="PF22784">
    <property type="entry name" value="PTP-SAK"/>
    <property type="match status" value="1"/>
</dbReference>
<organism evidence="3 4">
    <name type="scientific">Tuber aestivum</name>
    <name type="common">summer truffle</name>
    <dbReference type="NCBI Taxonomy" id="59557"/>
    <lineage>
        <taxon>Eukaryota</taxon>
        <taxon>Fungi</taxon>
        <taxon>Dikarya</taxon>
        <taxon>Ascomycota</taxon>
        <taxon>Pezizomycotina</taxon>
        <taxon>Pezizomycetes</taxon>
        <taxon>Pezizales</taxon>
        <taxon>Tuberaceae</taxon>
        <taxon>Tuber</taxon>
    </lineage>
</organism>
<dbReference type="SUPFAM" id="SSF52799">
    <property type="entry name" value="(Phosphotyrosine protein) phosphatases II"/>
    <property type="match status" value="1"/>
</dbReference>
<sequence length="312" mass="35340">MFPPGSGNDVLNVGSKYVISMYGTNEVFTAEGQDVRLREYQEGKGSQIWICEMNPERRFGMRNSATWRLLGRTGQYDQFGCKATDQRGWECLTFNRLSLGGYSLMMINSSSNRLHPVQRIDNKSFSRYLKIGGQTHQLGLHQLKDTVFRRFEWVIPHRLARSSAPFYDGEDSDQMINENSIEFLVSHGIRNIISLNSSELPQRQRGRFRAANIAYLQIKISEATAPTQEQFDQIRNSYDTGKTTLVYCGYGDGRTGTAISALQLFQGRALSHNDYRANRVQDPSQLRALDALSERIHGRVSISSGQSLIAYA</sequence>
<keyword evidence="1" id="KW-0378">Hydrolase</keyword>
<evidence type="ECO:0000256" key="1">
    <source>
        <dbReference type="ARBA" id="ARBA00022801"/>
    </source>
</evidence>
<feature type="non-terminal residue" evidence="3">
    <location>
        <position position="312"/>
    </location>
</feature>
<proteinExistence type="predicted"/>
<dbReference type="GO" id="GO:0016791">
    <property type="term" value="F:phosphatase activity"/>
    <property type="evidence" value="ECO:0007669"/>
    <property type="project" value="UniProtKB-ARBA"/>
</dbReference>
<dbReference type="InterPro" id="IPR029021">
    <property type="entry name" value="Prot-tyrosine_phosphatase-like"/>
</dbReference>
<dbReference type="Gene3D" id="3.90.190.10">
    <property type="entry name" value="Protein tyrosine phosphatase superfamily"/>
    <property type="match status" value="1"/>
</dbReference>
<protein>
    <recommendedName>
        <fullName evidence="2">Swiss Army Knife protein DSP-PTPase phosphatase domain-containing protein</fullName>
    </recommendedName>
</protein>
<accession>A0A292Q936</accession>
<reference evidence="3" key="1">
    <citation type="submission" date="2015-10" db="EMBL/GenBank/DDBJ databases">
        <authorList>
            <person name="Regsiter A."/>
            <person name="william w."/>
        </authorList>
    </citation>
    <scope>NUCLEOTIDE SEQUENCE</scope>
    <source>
        <strain evidence="3">Montdore</strain>
    </source>
</reference>
<dbReference type="AlphaFoldDB" id="A0A292Q936"/>
<name>A0A292Q936_9PEZI</name>
<evidence type="ECO:0000313" key="3">
    <source>
        <dbReference type="EMBL" id="CUS15475.1"/>
    </source>
</evidence>
<feature type="domain" description="Swiss Army Knife protein DSP-PTPase phosphatase" evidence="2">
    <location>
        <begin position="149"/>
        <end position="274"/>
    </location>
</feature>
<dbReference type="Proteomes" id="UP001412239">
    <property type="component" value="Unassembled WGS sequence"/>
</dbReference>
<evidence type="ECO:0000259" key="2">
    <source>
        <dbReference type="Pfam" id="PF22784"/>
    </source>
</evidence>
<evidence type="ECO:0000313" key="4">
    <source>
        <dbReference type="Proteomes" id="UP001412239"/>
    </source>
</evidence>
<keyword evidence="4" id="KW-1185">Reference proteome</keyword>